<dbReference type="Pfam" id="PF22599">
    <property type="entry name" value="SecDF_P1_head"/>
    <property type="match status" value="1"/>
</dbReference>
<dbReference type="Proteomes" id="UP000034196">
    <property type="component" value="Unassembled WGS sequence"/>
</dbReference>
<gene>
    <name evidence="3" type="ORF">WN71_028680</name>
</gene>
<name>A0A1J4NPT2_9ACTN</name>
<sequence length="269" mass="26956">MTAERSAVTFATGSRATPASAQDLRRSVAVLRERAKGTGLTGTRIGTRGGALTLTGPYAADRLRALGAPGSLTLRPVLAVDRGVASPAGSGTPGTNPVGGTGAEGVSAALRARYAALDCSHGGTPAAADPRAPVAVCAAHGPLGEPPEKYLLGPAVLTGHDVTSAESLQDPATGALWLVRLRFTAAGGTAYADAAARLARHPAPRDELATVVDGTVLSAPAMTGEPTGRTALLHGSRTETEARNLAAELDSGALPIPLRFTGARRLPGG</sequence>
<evidence type="ECO:0000259" key="2">
    <source>
        <dbReference type="Pfam" id="PF22599"/>
    </source>
</evidence>
<reference evidence="3" key="1">
    <citation type="submission" date="2016-10" db="EMBL/GenBank/DDBJ databases">
        <title>Genome sequence of Streptomyces mangrovisoli MUSC 149.</title>
        <authorList>
            <person name="Lee L.-H."/>
            <person name="Ser H.-L."/>
        </authorList>
    </citation>
    <scope>NUCLEOTIDE SEQUENCE [LARGE SCALE GENOMIC DNA]</scope>
    <source>
        <strain evidence="3">MUSC 149</strain>
    </source>
</reference>
<dbReference type="Gene3D" id="3.30.1360.200">
    <property type="match status" value="1"/>
</dbReference>
<keyword evidence="4" id="KW-1185">Reference proteome</keyword>
<feature type="compositionally biased region" description="Polar residues" evidence="1">
    <location>
        <begin position="9"/>
        <end position="20"/>
    </location>
</feature>
<protein>
    <recommendedName>
        <fullName evidence="2">SecDF P1 head subdomain domain-containing protein</fullName>
    </recommendedName>
</protein>
<evidence type="ECO:0000256" key="1">
    <source>
        <dbReference type="SAM" id="MobiDB-lite"/>
    </source>
</evidence>
<accession>A0A1J4NPT2</accession>
<evidence type="ECO:0000313" key="4">
    <source>
        <dbReference type="Proteomes" id="UP000034196"/>
    </source>
</evidence>
<dbReference type="EMBL" id="LAVA02000080">
    <property type="protein sequence ID" value="OIJ64441.1"/>
    <property type="molecule type" value="Genomic_DNA"/>
</dbReference>
<organism evidence="3 4">
    <name type="scientific">Streptomyces mangrovisoli</name>
    <dbReference type="NCBI Taxonomy" id="1428628"/>
    <lineage>
        <taxon>Bacteria</taxon>
        <taxon>Bacillati</taxon>
        <taxon>Actinomycetota</taxon>
        <taxon>Actinomycetes</taxon>
        <taxon>Kitasatosporales</taxon>
        <taxon>Streptomycetaceae</taxon>
        <taxon>Streptomyces</taxon>
    </lineage>
</organism>
<evidence type="ECO:0000313" key="3">
    <source>
        <dbReference type="EMBL" id="OIJ64441.1"/>
    </source>
</evidence>
<proteinExistence type="predicted"/>
<feature type="domain" description="SecDF P1 head subdomain" evidence="2">
    <location>
        <begin position="147"/>
        <end position="256"/>
    </location>
</feature>
<dbReference type="InterPro" id="IPR054384">
    <property type="entry name" value="SecDF_P1_head"/>
</dbReference>
<dbReference type="STRING" id="1428628.WN71_028680"/>
<comment type="caution">
    <text evidence="3">The sequence shown here is derived from an EMBL/GenBank/DDBJ whole genome shotgun (WGS) entry which is preliminary data.</text>
</comment>
<dbReference type="AlphaFoldDB" id="A0A1J4NPT2"/>
<feature type="region of interest" description="Disordered" evidence="1">
    <location>
        <begin position="1"/>
        <end position="23"/>
    </location>
</feature>